<protein>
    <submittedName>
        <fullName evidence="3">Kelch repeat protein</fullName>
    </submittedName>
</protein>
<organism evidence="3 4">
    <name type="scientific">Teladorsagia circumcincta</name>
    <name type="common">Brown stomach worm</name>
    <name type="synonym">Ostertagia circumcincta</name>
    <dbReference type="NCBI Taxonomy" id="45464"/>
    <lineage>
        <taxon>Eukaryota</taxon>
        <taxon>Metazoa</taxon>
        <taxon>Ecdysozoa</taxon>
        <taxon>Nematoda</taxon>
        <taxon>Chromadorea</taxon>
        <taxon>Rhabditida</taxon>
        <taxon>Rhabditina</taxon>
        <taxon>Rhabditomorpha</taxon>
        <taxon>Strongyloidea</taxon>
        <taxon>Trichostrongylidae</taxon>
        <taxon>Teladorsagia</taxon>
    </lineage>
</organism>
<dbReference type="PANTHER" id="PTHR46344:SF27">
    <property type="entry name" value="KELCH REPEAT SUPERFAMILY PROTEIN"/>
    <property type="match status" value="1"/>
</dbReference>
<gene>
    <name evidence="3" type="ORF">TELCIR_25694</name>
</gene>
<sequence>LDPREGKWEFVSSMSTPRKYLGTAKTRDYLYAVGGQDGSNCPLNSAERYDPRINKWTAVASMENMRSG</sequence>
<dbReference type="SUPFAM" id="SSF117281">
    <property type="entry name" value="Kelch motif"/>
    <property type="match status" value="1"/>
</dbReference>
<evidence type="ECO:0000313" key="3">
    <source>
        <dbReference type="EMBL" id="PIO52991.1"/>
    </source>
</evidence>
<dbReference type="OrthoDB" id="5914020at2759"/>
<feature type="non-terminal residue" evidence="3">
    <location>
        <position position="68"/>
    </location>
</feature>
<dbReference type="Gene3D" id="2.120.10.80">
    <property type="entry name" value="Kelch-type beta propeller"/>
    <property type="match status" value="1"/>
</dbReference>
<keyword evidence="1" id="KW-0880">Kelch repeat</keyword>
<name>A0A2G9T4X5_TELCI</name>
<dbReference type="InterPro" id="IPR006652">
    <property type="entry name" value="Kelch_1"/>
</dbReference>
<dbReference type="Proteomes" id="UP000230423">
    <property type="component" value="Unassembled WGS sequence"/>
</dbReference>
<proteinExistence type="predicted"/>
<accession>A0A2G9T4X5</accession>
<evidence type="ECO:0000313" key="4">
    <source>
        <dbReference type="Proteomes" id="UP000230423"/>
    </source>
</evidence>
<evidence type="ECO:0000256" key="1">
    <source>
        <dbReference type="ARBA" id="ARBA00022441"/>
    </source>
</evidence>
<keyword evidence="4" id="KW-1185">Reference proteome</keyword>
<dbReference type="SMART" id="SM00612">
    <property type="entry name" value="Kelch"/>
    <property type="match status" value="1"/>
</dbReference>
<dbReference type="EMBL" id="KZ421723">
    <property type="protein sequence ID" value="PIO52991.1"/>
    <property type="molecule type" value="Genomic_DNA"/>
</dbReference>
<dbReference type="Pfam" id="PF01344">
    <property type="entry name" value="Kelch_1"/>
    <property type="match status" value="1"/>
</dbReference>
<dbReference type="AlphaFoldDB" id="A0A2G9T4X5"/>
<keyword evidence="2" id="KW-0677">Repeat</keyword>
<dbReference type="InterPro" id="IPR015915">
    <property type="entry name" value="Kelch-typ_b-propeller"/>
</dbReference>
<dbReference type="PANTHER" id="PTHR46344">
    <property type="entry name" value="OS02G0202900 PROTEIN"/>
    <property type="match status" value="1"/>
</dbReference>
<feature type="non-terminal residue" evidence="3">
    <location>
        <position position="1"/>
    </location>
</feature>
<evidence type="ECO:0000256" key="2">
    <source>
        <dbReference type="ARBA" id="ARBA00022737"/>
    </source>
</evidence>
<reference evidence="3 4" key="1">
    <citation type="submission" date="2015-09" db="EMBL/GenBank/DDBJ databases">
        <title>Draft genome of the parasitic nematode Teladorsagia circumcincta isolate WARC Sus (inbred).</title>
        <authorList>
            <person name="Mitreva M."/>
        </authorList>
    </citation>
    <scope>NUCLEOTIDE SEQUENCE [LARGE SCALE GENOMIC DNA]</scope>
    <source>
        <strain evidence="3 4">S</strain>
    </source>
</reference>